<organism evidence="2 3">
    <name type="scientific">Corynebacterium halotolerans YIM 70093 = DSM 44683</name>
    <dbReference type="NCBI Taxonomy" id="1121362"/>
    <lineage>
        <taxon>Bacteria</taxon>
        <taxon>Bacillati</taxon>
        <taxon>Actinomycetota</taxon>
        <taxon>Actinomycetes</taxon>
        <taxon>Mycobacteriales</taxon>
        <taxon>Corynebacteriaceae</taxon>
        <taxon>Corynebacterium</taxon>
    </lineage>
</organism>
<dbReference type="AlphaFoldDB" id="M1P7T0"/>
<name>M1P7T0_9CORY</name>
<dbReference type="Gene3D" id="3.90.1640.10">
    <property type="entry name" value="inorganic pyrophosphatase (n-terminal core)"/>
    <property type="match status" value="1"/>
</dbReference>
<dbReference type="InterPro" id="IPR051319">
    <property type="entry name" value="Oligoribo/pAp-PDE_c-di-AMP_PDE"/>
</dbReference>
<dbReference type="Proteomes" id="UP000011723">
    <property type="component" value="Chromosome"/>
</dbReference>
<evidence type="ECO:0000313" key="2">
    <source>
        <dbReference type="EMBL" id="AGF72726.1"/>
    </source>
</evidence>
<keyword evidence="3" id="KW-1185">Reference proteome</keyword>
<feature type="domain" description="DDH" evidence="1">
    <location>
        <begin position="17"/>
        <end position="159"/>
    </location>
</feature>
<dbReference type="SUPFAM" id="SSF64182">
    <property type="entry name" value="DHH phosphoesterases"/>
    <property type="match status" value="1"/>
</dbReference>
<dbReference type="InterPro" id="IPR001667">
    <property type="entry name" value="DDH_dom"/>
</dbReference>
<protein>
    <submittedName>
        <fullName evidence="2">Exopolyphosphatase</fullName>
    </submittedName>
</protein>
<dbReference type="Pfam" id="PF01368">
    <property type="entry name" value="DHH"/>
    <property type="match status" value="1"/>
</dbReference>
<dbReference type="PANTHER" id="PTHR47618:SF1">
    <property type="entry name" value="BIFUNCTIONAL OLIGORIBONUCLEASE AND PAP PHOSPHATASE NRNA"/>
    <property type="match status" value="1"/>
</dbReference>
<dbReference type="OrthoDB" id="9803668at2"/>
<dbReference type="KEGG" id="chn:A605_08620"/>
<dbReference type="InterPro" id="IPR038763">
    <property type="entry name" value="DHH_sf"/>
</dbReference>
<evidence type="ECO:0000259" key="1">
    <source>
        <dbReference type="Pfam" id="PF01368"/>
    </source>
</evidence>
<dbReference type="EMBL" id="CP003697">
    <property type="protein sequence ID" value="AGF72726.1"/>
    <property type="molecule type" value="Genomic_DNA"/>
</dbReference>
<dbReference type="HOGENOM" id="CLU_039720_0_0_11"/>
<dbReference type="RefSeq" id="WP_015401145.1">
    <property type="nucleotide sequence ID" value="NC_020302.1"/>
</dbReference>
<dbReference type="STRING" id="1121362.A605_08620"/>
<dbReference type="PANTHER" id="PTHR47618">
    <property type="entry name" value="BIFUNCTIONAL OLIGORIBONUCLEASE AND PAP PHOSPHATASE NRNA"/>
    <property type="match status" value="1"/>
</dbReference>
<accession>M1P7T0</accession>
<gene>
    <name evidence="2" type="ORF">A605_08620</name>
</gene>
<sequence>MPDYAAAARLIAAARSVTVVTHLRPDADAVGSACATVAALRQLGKEAVAVVGQRMAVPENLLTIPGAGELRLVDELPGDEDLVITVDCGSLDRTGTVADEIGAGRERVLVIDHHASNPGFGTVDLIDDSAESTTTVLGRLFEELGVSVDHDIAHCLYAGLVTDTGSFRWGRPRMHTFAAELMGHGLDTRQIAVDLIDGTTPDDLRMIGGVLSGLRVERTPTCSVAVLVADRERTAGHADAAVESLVDFVRALHGTDLGVVFKETWPQRWAVSLRSTVMDVSAVAVSLGGGGHVPAAGYTTSGPAEDVVRELLGALGSRR</sequence>
<dbReference type="eggNOG" id="COG0618">
    <property type="taxonomic scope" value="Bacteria"/>
</dbReference>
<dbReference type="PATRIC" id="fig|1121362.3.peg.1740"/>
<dbReference type="Gene3D" id="3.10.310.30">
    <property type="match status" value="1"/>
</dbReference>
<evidence type="ECO:0000313" key="3">
    <source>
        <dbReference type="Proteomes" id="UP000011723"/>
    </source>
</evidence>
<reference evidence="2 3" key="1">
    <citation type="journal article" date="2012" name="Stand. Genomic Sci.">
        <title>Genome sequence of the halotolerant bacterium Corynebacterium halotolerans type strain YIM 70093(T) (= DSM 44683(T)).</title>
        <authorList>
            <person name="Ruckert C."/>
            <person name="Albersmeier A."/>
            <person name="Al-Dilaimi A."/>
            <person name="Niehaus K."/>
            <person name="Szczepanowski R."/>
            <person name="Kalinowski J."/>
        </authorList>
    </citation>
    <scope>NUCLEOTIDE SEQUENCE [LARGE SCALE GENOMIC DNA]</scope>
    <source>
        <strain evidence="2">YIM 70093</strain>
    </source>
</reference>
<proteinExistence type="predicted"/>